<dbReference type="PATRIC" id="fig|452652.3.peg.3840"/>
<keyword evidence="2 5" id="KW-0812">Transmembrane</keyword>
<evidence type="ECO:0000313" key="7">
    <source>
        <dbReference type="EMBL" id="BAJ29646.1"/>
    </source>
</evidence>
<comment type="subcellular location">
    <subcellularLocation>
        <location evidence="1">Membrane</location>
        <topology evidence="1">Multi-pass membrane protein</topology>
    </subcellularLocation>
</comment>
<evidence type="ECO:0000256" key="2">
    <source>
        <dbReference type="ARBA" id="ARBA00022692"/>
    </source>
</evidence>
<dbReference type="HOGENOM" id="CLU_039483_1_1_11"/>
<dbReference type="EMBL" id="AP010968">
    <property type="protein sequence ID" value="BAJ29646.1"/>
    <property type="molecule type" value="Genomic_DNA"/>
</dbReference>
<accession>E4MZ72</accession>
<feature type="transmembrane region" description="Helical" evidence="5">
    <location>
        <begin position="181"/>
        <end position="201"/>
    </location>
</feature>
<dbReference type="InterPro" id="IPR052902">
    <property type="entry name" value="ABC-2_transporter"/>
</dbReference>
<feature type="transmembrane region" description="Helical" evidence="5">
    <location>
        <begin position="241"/>
        <end position="265"/>
    </location>
</feature>
<proteinExistence type="predicted"/>
<dbReference type="PANTHER" id="PTHR43027:SF2">
    <property type="entry name" value="TRANSPORT PERMEASE PROTEIN"/>
    <property type="match status" value="1"/>
</dbReference>
<dbReference type="InterPro" id="IPR013525">
    <property type="entry name" value="ABC2_TM"/>
</dbReference>
<dbReference type="AlphaFoldDB" id="E4MZ72"/>
<dbReference type="Pfam" id="PF01061">
    <property type="entry name" value="ABC2_membrane"/>
    <property type="match status" value="1"/>
</dbReference>
<feature type="transmembrane region" description="Helical" evidence="5">
    <location>
        <begin position="36"/>
        <end position="55"/>
    </location>
</feature>
<dbReference type="GO" id="GO:0016020">
    <property type="term" value="C:membrane"/>
    <property type="evidence" value="ECO:0007669"/>
    <property type="project" value="UniProtKB-SubCell"/>
</dbReference>
<feature type="transmembrane region" description="Helical" evidence="5">
    <location>
        <begin position="147"/>
        <end position="169"/>
    </location>
</feature>
<sequence>MSTAAPAAAPATLTPLSRLLALGRAEAVLLRRNRTAVFLALVLPFLLVGSLRSILKAAAEKTPGLDVNGNLVTSSMGIVLLVVVYTNLTTAYTARRNELVLKRLRTGEAADAEILLGTAVPSIGLALVQCLLLGVGGFALLDLRAPANPLLVLAGLALSALLLTGLAALSSAVTKTVETAGITTLPLMLAAQFGSGLMIPLESMPDTVANVCRLLPTTPALQLLRIGWLGTDGTGPSEGFAATWGLAVPPLLLALAWAAAAAWGARRWFRWEPRR</sequence>
<evidence type="ECO:0000313" key="8">
    <source>
        <dbReference type="Proteomes" id="UP000007076"/>
    </source>
</evidence>
<keyword evidence="8" id="KW-1185">Reference proteome</keyword>
<evidence type="ECO:0000256" key="1">
    <source>
        <dbReference type="ARBA" id="ARBA00004141"/>
    </source>
</evidence>
<evidence type="ECO:0000259" key="6">
    <source>
        <dbReference type="Pfam" id="PF01061"/>
    </source>
</evidence>
<dbReference type="GO" id="GO:0140359">
    <property type="term" value="F:ABC-type transporter activity"/>
    <property type="evidence" value="ECO:0007669"/>
    <property type="project" value="InterPro"/>
</dbReference>
<dbReference type="PANTHER" id="PTHR43027">
    <property type="entry name" value="DOXORUBICIN RESISTANCE ABC TRANSPORTER PERMEASE PROTEIN DRRC-RELATED"/>
    <property type="match status" value="1"/>
</dbReference>
<evidence type="ECO:0000256" key="5">
    <source>
        <dbReference type="SAM" id="Phobius"/>
    </source>
</evidence>
<keyword evidence="4 5" id="KW-0472">Membrane</keyword>
<feature type="transmembrane region" description="Helical" evidence="5">
    <location>
        <begin position="75"/>
        <end position="94"/>
    </location>
</feature>
<organism evidence="7 8">
    <name type="scientific">Kitasatospora setae (strain ATCC 33774 / DSM 43861 / JCM 3304 / KCC A-0304 / NBRC 14216 / KM-6054)</name>
    <name type="common">Streptomyces setae</name>
    <dbReference type="NCBI Taxonomy" id="452652"/>
    <lineage>
        <taxon>Bacteria</taxon>
        <taxon>Bacillati</taxon>
        <taxon>Actinomycetota</taxon>
        <taxon>Actinomycetes</taxon>
        <taxon>Kitasatosporales</taxon>
        <taxon>Streptomycetaceae</taxon>
        <taxon>Kitasatospora</taxon>
    </lineage>
</organism>
<reference evidence="7 8" key="1">
    <citation type="journal article" date="2010" name="DNA Res.">
        <title>Genome sequence of Kitasatospora setae NBRC 14216T: an evolutionary snapshot of the family Streptomycetaceae.</title>
        <authorList>
            <person name="Ichikawa N."/>
            <person name="Oguchi A."/>
            <person name="Ikeda H."/>
            <person name="Ishikawa J."/>
            <person name="Kitani S."/>
            <person name="Watanabe Y."/>
            <person name="Nakamura S."/>
            <person name="Katano Y."/>
            <person name="Kishi E."/>
            <person name="Sasagawa M."/>
            <person name="Ankai A."/>
            <person name="Fukui S."/>
            <person name="Hashimoto Y."/>
            <person name="Kamata S."/>
            <person name="Otoguro M."/>
            <person name="Tanikawa S."/>
            <person name="Nihira T."/>
            <person name="Horinouchi S."/>
            <person name="Ohnishi Y."/>
            <person name="Hayakawa M."/>
            <person name="Kuzuyama T."/>
            <person name="Arisawa A."/>
            <person name="Nomoto F."/>
            <person name="Miura H."/>
            <person name="Takahashi Y."/>
            <person name="Fujita N."/>
        </authorList>
    </citation>
    <scope>NUCLEOTIDE SEQUENCE [LARGE SCALE GENOMIC DNA]</scope>
    <source>
        <strain evidence="8">ATCC 33774 / DSM 43861 / JCM 3304 / KCC A-0304 / NBRC 14216 / KM-6054</strain>
    </source>
</reference>
<dbReference type="RefSeq" id="WP_014136951.1">
    <property type="nucleotide sequence ID" value="NC_016109.1"/>
</dbReference>
<dbReference type="STRING" id="452652.KSE_38500"/>
<keyword evidence="3 5" id="KW-1133">Transmembrane helix</keyword>
<gene>
    <name evidence="7" type="ordered locus">KSE_38500</name>
</gene>
<dbReference type="KEGG" id="ksk:KSE_38500"/>
<protein>
    <submittedName>
        <fullName evidence="7">Putative ABC transporter permease protein</fullName>
    </submittedName>
</protein>
<evidence type="ECO:0000256" key="3">
    <source>
        <dbReference type="ARBA" id="ARBA00022989"/>
    </source>
</evidence>
<name>E4MZ72_KITSK</name>
<feature type="domain" description="ABC-2 type transporter transmembrane" evidence="6">
    <location>
        <begin position="20"/>
        <end position="226"/>
    </location>
</feature>
<dbReference type="Proteomes" id="UP000007076">
    <property type="component" value="Chromosome"/>
</dbReference>
<evidence type="ECO:0000256" key="4">
    <source>
        <dbReference type="ARBA" id="ARBA00023136"/>
    </source>
</evidence>
<dbReference type="eggNOG" id="COG0842">
    <property type="taxonomic scope" value="Bacteria"/>
</dbReference>
<feature type="transmembrane region" description="Helical" evidence="5">
    <location>
        <begin position="114"/>
        <end position="141"/>
    </location>
</feature>